<evidence type="ECO:0000259" key="1">
    <source>
        <dbReference type="PROSITE" id="PS51154"/>
    </source>
</evidence>
<dbReference type="EMBL" id="JABFTP020000021">
    <property type="protein sequence ID" value="KAL3269540.1"/>
    <property type="molecule type" value="Genomic_DNA"/>
</dbReference>
<feature type="domain" description="Macro" evidence="1">
    <location>
        <begin position="89"/>
        <end position="264"/>
    </location>
</feature>
<evidence type="ECO:0000313" key="3">
    <source>
        <dbReference type="Proteomes" id="UP001516400"/>
    </source>
</evidence>
<comment type="caution">
    <text evidence="2">The sequence shown here is derived from an EMBL/GenBank/DDBJ whole genome shotgun (WGS) entry which is preliminary data.</text>
</comment>
<dbReference type="AlphaFoldDB" id="A0ABD2MTG0"/>
<keyword evidence="3" id="KW-1185">Reference proteome</keyword>
<gene>
    <name evidence="2" type="ORF">HHI36_008605</name>
</gene>
<dbReference type="InterPro" id="IPR002589">
    <property type="entry name" value="Macro_dom"/>
</dbReference>
<dbReference type="Gene3D" id="3.40.220.10">
    <property type="entry name" value="Leucine Aminopeptidase, subunit E, domain 1"/>
    <property type="match status" value="1"/>
</dbReference>
<dbReference type="PANTHER" id="PTHR11106:SF27">
    <property type="entry name" value="MACRO DOMAIN-CONTAINING PROTEIN"/>
    <property type="match status" value="1"/>
</dbReference>
<dbReference type="Pfam" id="PF01661">
    <property type="entry name" value="Macro"/>
    <property type="match status" value="1"/>
</dbReference>
<dbReference type="PANTHER" id="PTHR11106">
    <property type="entry name" value="GANGLIOSIDE INDUCED DIFFERENTIATION ASSOCIATED PROTEIN 2-RELATED"/>
    <property type="match status" value="1"/>
</dbReference>
<dbReference type="PROSITE" id="PS51154">
    <property type="entry name" value="MACRO"/>
    <property type="match status" value="1"/>
</dbReference>
<dbReference type="SMART" id="SM00506">
    <property type="entry name" value="A1pp"/>
    <property type="match status" value="1"/>
</dbReference>
<dbReference type="CDD" id="cd02908">
    <property type="entry name" value="Macro_OAADPr_deacetylase"/>
    <property type="match status" value="1"/>
</dbReference>
<dbReference type="Proteomes" id="UP001516400">
    <property type="component" value="Unassembled WGS sequence"/>
</dbReference>
<dbReference type="InterPro" id="IPR043472">
    <property type="entry name" value="Macro_dom-like"/>
</dbReference>
<protein>
    <recommendedName>
        <fullName evidence="1">Macro domain-containing protein</fullName>
    </recommendedName>
</protein>
<sequence>MICAKFSERISKSTKSIISFCGNKFHTEGALIFARKKMGNWEEEKEKYLKMNAEAKRKDCVKLQSIPTWKSLSDSIKLPEPIEMKENCAINISKNEILAEKISIFEGDITTLGIDAIVNAANSTLMGGGGVDGVIHRAAGPSLKEECSTLGGCPTGAAKITGGYKLPARYVIHTVGPQGEQTEKLKKCYRNSLDILIEKKLRTIAFPCISTGIYGYPNLPAAHAAAYQVRKFLEDNTDKVDRVIFCLFLDEDKKIYKGILQSYFPISH</sequence>
<proteinExistence type="predicted"/>
<accession>A0ABD2MTG0</accession>
<name>A0ABD2MTG0_9CUCU</name>
<reference evidence="2 3" key="1">
    <citation type="journal article" date="2021" name="BMC Biol.">
        <title>Horizontally acquired antibacterial genes associated with adaptive radiation of ladybird beetles.</title>
        <authorList>
            <person name="Li H.S."/>
            <person name="Tang X.F."/>
            <person name="Huang Y.H."/>
            <person name="Xu Z.Y."/>
            <person name="Chen M.L."/>
            <person name="Du X.Y."/>
            <person name="Qiu B.Y."/>
            <person name="Chen P.T."/>
            <person name="Zhang W."/>
            <person name="Slipinski A."/>
            <person name="Escalona H.E."/>
            <person name="Waterhouse R.M."/>
            <person name="Zwick A."/>
            <person name="Pang H."/>
        </authorList>
    </citation>
    <scope>NUCLEOTIDE SEQUENCE [LARGE SCALE GENOMIC DNA]</scope>
    <source>
        <strain evidence="2">SYSU2018</strain>
    </source>
</reference>
<evidence type="ECO:0000313" key="2">
    <source>
        <dbReference type="EMBL" id="KAL3269540.1"/>
    </source>
</evidence>
<organism evidence="2 3">
    <name type="scientific">Cryptolaemus montrouzieri</name>
    <dbReference type="NCBI Taxonomy" id="559131"/>
    <lineage>
        <taxon>Eukaryota</taxon>
        <taxon>Metazoa</taxon>
        <taxon>Ecdysozoa</taxon>
        <taxon>Arthropoda</taxon>
        <taxon>Hexapoda</taxon>
        <taxon>Insecta</taxon>
        <taxon>Pterygota</taxon>
        <taxon>Neoptera</taxon>
        <taxon>Endopterygota</taxon>
        <taxon>Coleoptera</taxon>
        <taxon>Polyphaga</taxon>
        <taxon>Cucujiformia</taxon>
        <taxon>Coccinelloidea</taxon>
        <taxon>Coccinellidae</taxon>
        <taxon>Scymninae</taxon>
        <taxon>Scymnini</taxon>
        <taxon>Cryptolaemus</taxon>
    </lineage>
</organism>
<dbReference type="SUPFAM" id="SSF52949">
    <property type="entry name" value="Macro domain-like"/>
    <property type="match status" value="1"/>
</dbReference>